<dbReference type="AlphaFoldDB" id="E4RZ52"/>
<accession>E4RZ52</accession>
<evidence type="ECO:0000313" key="3">
    <source>
        <dbReference type="Proteomes" id="UP000007435"/>
    </source>
</evidence>
<name>E4RZ52_LEAB4</name>
<dbReference type="HOGENOM" id="CLU_1685361_0_0_10"/>
<gene>
    <name evidence="2" type="ordered locus">Lbys_3522</name>
</gene>
<reference evidence="2 3" key="2">
    <citation type="journal article" date="2011" name="Stand. Genomic Sci.">
        <title>Complete genome sequence of Leadbetterella byssophila type strain (4M15).</title>
        <authorList>
            <person name="Abt B."/>
            <person name="Teshima H."/>
            <person name="Lucas S."/>
            <person name="Lapidus A."/>
            <person name="Del Rio T.G."/>
            <person name="Nolan M."/>
            <person name="Tice H."/>
            <person name="Cheng J.F."/>
            <person name="Pitluck S."/>
            <person name="Liolios K."/>
            <person name="Pagani I."/>
            <person name="Ivanova N."/>
            <person name="Mavromatis K."/>
            <person name="Pati A."/>
            <person name="Tapia R."/>
            <person name="Han C."/>
            <person name="Goodwin L."/>
            <person name="Chen A."/>
            <person name="Palaniappan K."/>
            <person name="Land M."/>
            <person name="Hauser L."/>
            <person name="Chang Y.J."/>
            <person name="Jeffries C.D."/>
            <person name="Rohde M."/>
            <person name="Goker M."/>
            <person name="Tindall B.J."/>
            <person name="Detter J.C."/>
            <person name="Woyke T."/>
            <person name="Bristow J."/>
            <person name="Eisen J.A."/>
            <person name="Markowitz V."/>
            <person name="Hugenholtz P."/>
            <person name="Klenk H.P."/>
            <person name="Kyrpides N.C."/>
        </authorList>
    </citation>
    <scope>NUCLEOTIDE SEQUENCE [LARGE SCALE GENOMIC DNA]</scope>
    <source>
        <strain evidence="3">DSM 17132 / JCM 16389 / KACC 11308 / NBRC 106382 / 4M15</strain>
    </source>
</reference>
<proteinExistence type="predicted"/>
<dbReference type="eggNOG" id="ENOG5031K1P">
    <property type="taxonomic scope" value="Bacteria"/>
</dbReference>
<dbReference type="InterPro" id="IPR019534">
    <property type="entry name" value="DUF2452"/>
</dbReference>
<feature type="coiled-coil region" evidence="1">
    <location>
        <begin position="46"/>
        <end position="73"/>
    </location>
</feature>
<keyword evidence="3" id="KW-1185">Reference proteome</keyword>
<dbReference type="Pfam" id="PF10504">
    <property type="entry name" value="DUF2452"/>
    <property type="match status" value="1"/>
</dbReference>
<sequence>MESNAVENKNVAKDPGLITYAHTAGSAVIRPEDMGKVKGKAQMAMRQQTQDALEKIYRQIELLKKQAQEIVERIDISERIYQAQMSFEPVINSSYFLYEKKDGTDVLSMVGPTEWGRKFPYNRFLATVHLLADHTWKVEFLNSEKIDYELLVS</sequence>
<reference key="1">
    <citation type="submission" date="2010-11" db="EMBL/GenBank/DDBJ databases">
        <title>The complete genome of Leadbetterella byssophila DSM 17132.</title>
        <authorList>
            <consortium name="US DOE Joint Genome Institute (JGI-PGF)"/>
            <person name="Lucas S."/>
            <person name="Copeland A."/>
            <person name="Lapidus A."/>
            <person name="Glavina del Rio T."/>
            <person name="Dalin E."/>
            <person name="Tice H."/>
            <person name="Bruce D."/>
            <person name="Goodwin L."/>
            <person name="Pitluck S."/>
            <person name="Kyrpides N."/>
            <person name="Mavromatis K."/>
            <person name="Ivanova N."/>
            <person name="Teshima H."/>
            <person name="Brettin T."/>
            <person name="Detter J.C."/>
            <person name="Han C."/>
            <person name="Tapia R."/>
            <person name="Land M."/>
            <person name="Hauser L."/>
            <person name="Markowitz V."/>
            <person name="Cheng J.-F."/>
            <person name="Hugenholtz P."/>
            <person name="Woyke T."/>
            <person name="Wu D."/>
            <person name="Tindall B."/>
            <person name="Pomrenke H.G."/>
            <person name="Brambilla E."/>
            <person name="Klenk H.-P."/>
            <person name="Eisen J.A."/>
        </authorList>
    </citation>
    <scope>NUCLEOTIDE SEQUENCE [LARGE SCALE GENOMIC DNA]</scope>
    <source>
        <strain>DSM 17132</strain>
    </source>
</reference>
<dbReference type="RefSeq" id="WP_013410193.1">
    <property type="nucleotide sequence ID" value="NC_014655.1"/>
</dbReference>
<dbReference type="EMBL" id="CP002305">
    <property type="protein sequence ID" value="ADQ19170.1"/>
    <property type="molecule type" value="Genomic_DNA"/>
</dbReference>
<organism evidence="2 3">
    <name type="scientific">Leadbetterella byssophila (strain DSM 17132 / JCM 16389 / KACC 11308 / NBRC 106382 / 4M15)</name>
    <dbReference type="NCBI Taxonomy" id="649349"/>
    <lineage>
        <taxon>Bacteria</taxon>
        <taxon>Pseudomonadati</taxon>
        <taxon>Bacteroidota</taxon>
        <taxon>Cytophagia</taxon>
        <taxon>Cytophagales</taxon>
        <taxon>Leadbetterellaceae</taxon>
        <taxon>Leadbetterella</taxon>
    </lineage>
</organism>
<dbReference type="KEGG" id="lby:Lbys_3522"/>
<protein>
    <recommendedName>
        <fullName evidence="4">DUF2452 domain-containing protein</fullName>
    </recommendedName>
</protein>
<evidence type="ECO:0000256" key="1">
    <source>
        <dbReference type="SAM" id="Coils"/>
    </source>
</evidence>
<evidence type="ECO:0000313" key="2">
    <source>
        <dbReference type="EMBL" id="ADQ19170.1"/>
    </source>
</evidence>
<keyword evidence="1" id="KW-0175">Coiled coil</keyword>
<dbReference type="Proteomes" id="UP000007435">
    <property type="component" value="Chromosome"/>
</dbReference>
<evidence type="ECO:0008006" key="4">
    <source>
        <dbReference type="Google" id="ProtNLM"/>
    </source>
</evidence>
<dbReference type="OrthoDB" id="662061at2"/>
<dbReference type="STRING" id="649349.Lbys_3522"/>